<organism evidence="7">
    <name type="scientific">gut metagenome</name>
    <dbReference type="NCBI Taxonomy" id="749906"/>
    <lineage>
        <taxon>unclassified sequences</taxon>
        <taxon>metagenomes</taxon>
        <taxon>organismal metagenomes</taxon>
    </lineage>
</organism>
<evidence type="ECO:0000256" key="2">
    <source>
        <dbReference type="ARBA" id="ARBA00022448"/>
    </source>
</evidence>
<keyword evidence="6" id="KW-0066">ATP synthesis</keyword>
<dbReference type="InterPro" id="IPR000711">
    <property type="entry name" value="ATPase_OSCP/dsu"/>
</dbReference>
<gene>
    <name evidence="7" type="ORF">EVA_02521</name>
</gene>
<reference evidence="7" key="1">
    <citation type="journal article" date="2012" name="PLoS ONE">
        <title>Gene sets for utilization of primary and secondary nutrition supplies in the distal gut of endangered iberian lynx.</title>
        <authorList>
            <person name="Alcaide M."/>
            <person name="Messina E."/>
            <person name="Richter M."/>
            <person name="Bargiela R."/>
            <person name="Peplies J."/>
            <person name="Huws S.A."/>
            <person name="Newbold C.J."/>
            <person name="Golyshin P.N."/>
            <person name="Simon M.A."/>
            <person name="Lopez G."/>
            <person name="Yakimov M.M."/>
            <person name="Ferrer M."/>
        </authorList>
    </citation>
    <scope>NUCLEOTIDE SEQUENCE</scope>
</reference>
<dbReference type="SUPFAM" id="SSF47928">
    <property type="entry name" value="N-terminal domain of the delta subunit of the F1F0-ATP synthase"/>
    <property type="match status" value="1"/>
</dbReference>
<dbReference type="HAMAP" id="MF_01416">
    <property type="entry name" value="ATP_synth_delta_bact"/>
    <property type="match status" value="1"/>
</dbReference>
<dbReference type="GO" id="GO:0046933">
    <property type="term" value="F:proton-transporting ATP synthase activity, rotational mechanism"/>
    <property type="evidence" value="ECO:0007669"/>
    <property type="project" value="InterPro"/>
</dbReference>
<keyword evidence="5" id="KW-0472">Membrane</keyword>
<dbReference type="PANTHER" id="PTHR11910">
    <property type="entry name" value="ATP SYNTHASE DELTA CHAIN"/>
    <property type="match status" value="1"/>
</dbReference>
<comment type="subcellular location">
    <subcellularLocation>
        <location evidence="1">Membrane</location>
    </subcellularLocation>
</comment>
<evidence type="ECO:0000256" key="3">
    <source>
        <dbReference type="ARBA" id="ARBA00022781"/>
    </source>
</evidence>
<name>J9H0Y7_9ZZZZ</name>
<sequence>MDIGIVSVRYAKALLRFATDNKEEQRVYTEMETLATTLMKVQALQPALLNPVVSNEQKNSLLIAACAEAGNASASTRRFIELVTLKKRAELMLFIAHAYISLYRKSKGIIKGRLTVSAPISKNIAQRLQQIIESKTSSKIEFETSVDEAIEGGFILDYDTYRLDASLRTQLKELKRALQN</sequence>
<evidence type="ECO:0000256" key="6">
    <source>
        <dbReference type="ARBA" id="ARBA00023310"/>
    </source>
</evidence>
<proteinExistence type="inferred from homology"/>
<dbReference type="EMBL" id="AMCI01000407">
    <property type="protein sequence ID" value="EJX09373.1"/>
    <property type="molecule type" value="Genomic_DNA"/>
</dbReference>
<dbReference type="NCBIfam" id="NF009964">
    <property type="entry name" value="PRK13429.1-3"/>
    <property type="match status" value="1"/>
</dbReference>
<comment type="caution">
    <text evidence="7">The sequence shown here is derived from an EMBL/GenBank/DDBJ whole genome shotgun (WGS) entry which is preliminary data.</text>
</comment>
<dbReference type="Pfam" id="PF00213">
    <property type="entry name" value="OSCP"/>
    <property type="match status" value="1"/>
</dbReference>
<dbReference type="InterPro" id="IPR026015">
    <property type="entry name" value="ATP_synth_OSCP/delta_N_sf"/>
</dbReference>
<dbReference type="AlphaFoldDB" id="J9H0Y7"/>
<accession>J9H0Y7</accession>
<dbReference type="Gene3D" id="1.10.520.20">
    <property type="entry name" value="N-terminal domain of the delta subunit of the F1F0-ATP synthase"/>
    <property type="match status" value="1"/>
</dbReference>
<evidence type="ECO:0000256" key="5">
    <source>
        <dbReference type="ARBA" id="ARBA00023136"/>
    </source>
</evidence>
<evidence type="ECO:0000256" key="4">
    <source>
        <dbReference type="ARBA" id="ARBA00023065"/>
    </source>
</evidence>
<keyword evidence="4" id="KW-0406">Ion transport</keyword>
<evidence type="ECO:0000313" key="7">
    <source>
        <dbReference type="EMBL" id="EJX09373.1"/>
    </source>
</evidence>
<protein>
    <submittedName>
        <fullName evidence="7">ATP synthase F1, delta subunit</fullName>
    </submittedName>
</protein>
<dbReference type="GO" id="GO:0016020">
    <property type="term" value="C:membrane"/>
    <property type="evidence" value="ECO:0007669"/>
    <property type="project" value="UniProtKB-SubCell"/>
</dbReference>
<evidence type="ECO:0000256" key="1">
    <source>
        <dbReference type="ARBA" id="ARBA00004370"/>
    </source>
</evidence>
<keyword evidence="2" id="KW-0813">Transport</keyword>
<dbReference type="NCBIfam" id="TIGR01145">
    <property type="entry name" value="ATP_synt_delta"/>
    <property type="match status" value="1"/>
</dbReference>
<keyword evidence="3" id="KW-0375">Hydrogen ion transport</keyword>
<dbReference type="PRINTS" id="PR00125">
    <property type="entry name" value="ATPASEDELTA"/>
</dbReference>